<dbReference type="Pfam" id="PF25994">
    <property type="entry name" value="HH_AprE"/>
    <property type="match status" value="1"/>
</dbReference>
<keyword evidence="4 9" id="KW-1003">Cell membrane</keyword>
<name>A0A6P0C9I1_9RHOB</name>
<keyword evidence="14" id="KW-1185">Reference proteome</keyword>
<evidence type="ECO:0000259" key="12">
    <source>
        <dbReference type="Pfam" id="PF26002"/>
    </source>
</evidence>
<dbReference type="PRINTS" id="PR01490">
    <property type="entry name" value="RTXTOXIND"/>
</dbReference>
<dbReference type="Gene3D" id="1.10.287.470">
    <property type="entry name" value="Helix hairpin bin"/>
    <property type="match status" value="1"/>
</dbReference>
<comment type="subcellular location">
    <subcellularLocation>
        <location evidence="1 9">Cell inner membrane</location>
        <topology evidence="1 9">Single-pass membrane protein</topology>
    </subcellularLocation>
</comment>
<evidence type="ECO:0000256" key="6">
    <source>
        <dbReference type="ARBA" id="ARBA00022692"/>
    </source>
</evidence>
<keyword evidence="6 9" id="KW-0812">Transmembrane</keyword>
<comment type="similarity">
    <text evidence="2 9">Belongs to the membrane fusion protein (MFP) (TC 8.A.1) family.</text>
</comment>
<evidence type="ECO:0000256" key="4">
    <source>
        <dbReference type="ARBA" id="ARBA00022475"/>
    </source>
</evidence>
<gene>
    <name evidence="13" type="ORF">GV827_05155</name>
</gene>
<keyword evidence="10" id="KW-0175">Coiled coil</keyword>
<feature type="domain" description="AprE-like beta-barrel" evidence="12">
    <location>
        <begin position="321"/>
        <end position="410"/>
    </location>
</feature>
<dbReference type="Pfam" id="PF26002">
    <property type="entry name" value="Beta-barrel_AprE"/>
    <property type="match status" value="1"/>
</dbReference>
<reference evidence="13 14" key="1">
    <citation type="submission" date="2020-01" db="EMBL/GenBank/DDBJ databases">
        <title>Sulfitobacter sediminilitoris sp. nov., isolated from a tidal flat.</title>
        <authorList>
            <person name="Park S."/>
            <person name="Yoon J.-H."/>
        </authorList>
    </citation>
    <scope>NUCLEOTIDE SEQUENCE [LARGE SCALE GENOMIC DNA]</scope>
    <source>
        <strain evidence="13 14">JBTF-M27</strain>
    </source>
</reference>
<dbReference type="InterPro" id="IPR058982">
    <property type="entry name" value="Beta-barrel_AprE"/>
</dbReference>
<dbReference type="SUPFAM" id="SSF51230">
    <property type="entry name" value="Single hybrid motif"/>
    <property type="match status" value="1"/>
</dbReference>
<dbReference type="InterPro" id="IPR010129">
    <property type="entry name" value="T1SS_HlyD"/>
</dbReference>
<dbReference type="InterPro" id="IPR050739">
    <property type="entry name" value="MFP"/>
</dbReference>
<evidence type="ECO:0000256" key="1">
    <source>
        <dbReference type="ARBA" id="ARBA00004377"/>
    </source>
</evidence>
<keyword evidence="5 9" id="KW-0997">Cell inner membrane</keyword>
<evidence type="ECO:0000256" key="7">
    <source>
        <dbReference type="ARBA" id="ARBA00022989"/>
    </source>
</evidence>
<organism evidence="13 14">
    <name type="scientific">Sulfitobacter sediminilitoris</name>
    <dbReference type="NCBI Taxonomy" id="2698830"/>
    <lineage>
        <taxon>Bacteria</taxon>
        <taxon>Pseudomonadati</taxon>
        <taxon>Pseudomonadota</taxon>
        <taxon>Alphaproteobacteria</taxon>
        <taxon>Rhodobacterales</taxon>
        <taxon>Roseobacteraceae</taxon>
        <taxon>Sulfitobacter</taxon>
    </lineage>
</organism>
<accession>A0A6P0C9I1</accession>
<dbReference type="Gene3D" id="2.40.50.100">
    <property type="match status" value="1"/>
</dbReference>
<comment type="caution">
    <text evidence="13">The sequence shown here is derived from an EMBL/GenBank/DDBJ whole genome shotgun (WGS) entry which is preliminary data.</text>
</comment>
<evidence type="ECO:0000256" key="3">
    <source>
        <dbReference type="ARBA" id="ARBA00022448"/>
    </source>
</evidence>
<dbReference type="NCBIfam" id="TIGR01843">
    <property type="entry name" value="type_I_hlyD"/>
    <property type="match status" value="1"/>
</dbReference>
<dbReference type="InterPro" id="IPR058781">
    <property type="entry name" value="HH_AprE-like"/>
</dbReference>
<dbReference type="Proteomes" id="UP000468591">
    <property type="component" value="Unassembled WGS sequence"/>
</dbReference>
<evidence type="ECO:0000256" key="5">
    <source>
        <dbReference type="ARBA" id="ARBA00022519"/>
    </source>
</evidence>
<feature type="coiled-coil region" evidence="10">
    <location>
        <begin position="258"/>
        <end position="285"/>
    </location>
</feature>
<sequence>MTNRASPSLPYVIMGFATIGVLMLGVGLWAGTALLSGALVNTGIVEFDQTRHVVQHSQGGVVADVLVAEGDVVRAGDVLIRLDTRFSRAELAYAQEQLFELLAQQARLRSEYMDREDVVFATGLMAQAADDAGLRGLLEGQRRLFRAGRETVRSQTLQLRQRQQQVTARIIGVDAQIAALETQMTLIQTALTNQQSLLARGLTQATAVLQLEREKASLQGRLGELIAAKAQAGVQMTEIESDILQRAARHREKAIAMTRELEQSIRKFRNDIDRLDSEIERAEVRAPVSGIIFGVQGVTAQAVLQPAAAILTIVPKGRAGVVLTHVSPRDIDLVAVGQQVRLRLSALDQRLTPEIFGHVTRISADMITDQRSGAVHFEVEVSLAATELEKLPNGMVLIPGMPVETFIQTGSRTPLVYLIKPMTDYFARAFRES</sequence>
<dbReference type="PANTHER" id="PTHR30386:SF17">
    <property type="entry name" value="ALKALINE PROTEASE SECRETION PROTEIN APRE"/>
    <property type="match status" value="1"/>
</dbReference>
<keyword evidence="8 9" id="KW-0472">Membrane</keyword>
<evidence type="ECO:0000256" key="2">
    <source>
        <dbReference type="ARBA" id="ARBA00009477"/>
    </source>
</evidence>
<evidence type="ECO:0000256" key="10">
    <source>
        <dbReference type="SAM" id="Coils"/>
    </source>
</evidence>
<keyword evidence="7 9" id="KW-1133">Transmembrane helix</keyword>
<feature type="domain" description="AprE-like long alpha-helical hairpin" evidence="11">
    <location>
        <begin position="87"/>
        <end position="273"/>
    </location>
</feature>
<dbReference type="EMBL" id="JAABNT010000002">
    <property type="protein sequence ID" value="NEK21788.1"/>
    <property type="molecule type" value="Genomic_DNA"/>
</dbReference>
<evidence type="ECO:0000313" key="13">
    <source>
        <dbReference type="EMBL" id="NEK21788.1"/>
    </source>
</evidence>
<evidence type="ECO:0000256" key="9">
    <source>
        <dbReference type="RuleBase" id="RU365093"/>
    </source>
</evidence>
<dbReference type="RefSeq" id="WP_164352616.1">
    <property type="nucleotide sequence ID" value="NZ_JAABNT010000002.1"/>
</dbReference>
<protein>
    <recommendedName>
        <fullName evidence="9">Membrane fusion protein (MFP) family protein</fullName>
    </recommendedName>
</protein>
<dbReference type="InterPro" id="IPR011053">
    <property type="entry name" value="Single_hybrid_motif"/>
</dbReference>
<dbReference type="GO" id="GO:0005886">
    <property type="term" value="C:plasma membrane"/>
    <property type="evidence" value="ECO:0007669"/>
    <property type="project" value="UniProtKB-SubCell"/>
</dbReference>
<dbReference type="PANTHER" id="PTHR30386">
    <property type="entry name" value="MEMBRANE FUSION SUBUNIT OF EMRAB-TOLC MULTIDRUG EFFLUX PUMP"/>
    <property type="match status" value="1"/>
</dbReference>
<proteinExistence type="inferred from homology"/>
<keyword evidence="3 9" id="KW-0813">Transport</keyword>
<dbReference type="AlphaFoldDB" id="A0A6P0C9I1"/>
<dbReference type="Gene3D" id="2.40.30.170">
    <property type="match status" value="1"/>
</dbReference>
<dbReference type="GO" id="GO:0015031">
    <property type="term" value="P:protein transport"/>
    <property type="evidence" value="ECO:0007669"/>
    <property type="project" value="InterPro"/>
</dbReference>
<evidence type="ECO:0000259" key="11">
    <source>
        <dbReference type="Pfam" id="PF25994"/>
    </source>
</evidence>
<evidence type="ECO:0000256" key="8">
    <source>
        <dbReference type="ARBA" id="ARBA00023136"/>
    </source>
</evidence>
<feature type="transmembrane region" description="Helical" evidence="9">
    <location>
        <begin position="12"/>
        <end position="35"/>
    </location>
</feature>
<evidence type="ECO:0000313" key="14">
    <source>
        <dbReference type="Proteomes" id="UP000468591"/>
    </source>
</evidence>